<evidence type="ECO:0000313" key="10">
    <source>
        <dbReference type="Proteomes" id="UP001500339"/>
    </source>
</evidence>
<evidence type="ECO:0000256" key="6">
    <source>
        <dbReference type="ARBA" id="ARBA00022989"/>
    </source>
</evidence>
<keyword evidence="5 8" id="KW-0812">Transmembrane</keyword>
<evidence type="ECO:0000256" key="5">
    <source>
        <dbReference type="ARBA" id="ARBA00022692"/>
    </source>
</evidence>
<name>A0ABP3U7M8_9CLOT</name>
<evidence type="ECO:0000313" key="9">
    <source>
        <dbReference type="EMBL" id="GAA0726333.1"/>
    </source>
</evidence>
<protein>
    <submittedName>
        <fullName evidence="9">AEC family transporter</fullName>
    </submittedName>
</protein>
<dbReference type="PANTHER" id="PTHR36838:SF1">
    <property type="entry name" value="SLR1864 PROTEIN"/>
    <property type="match status" value="1"/>
</dbReference>
<dbReference type="EMBL" id="BAAACF010000002">
    <property type="protein sequence ID" value="GAA0726333.1"/>
    <property type="molecule type" value="Genomic_DNA"/>
</dbReference>
<feature type="transmembrane region" description="Helical" evidence="8">
    <location>
        <begin position="70"/>
        <end position="91"/>
    </location>
</feature>
<accession>A0ABP3U7M8</accession>
<comment type="caution">
    <text evidence="9">The sequence shown here is derived from an EMBL/GenBank/DDBJ whole genome shotgun (WGS) entry which is preliminary data.</text>
</comment>
<dbReference type="RefSeq" id="WP_343769795.1">
    <property type="nucleotide sequence ID" value="NZ_BAAACF010000002.1"/>
</dbReference>
<feature type="transmembrane region" description="Helical" evidence="8">
    <location>
        <begin position="232"/>
        <end position="253"/>
    </location>
</feature>
<evidence type="ECO:0000256" key="2">
    <source>
        <dbReference type="ARBA" id="ARBA00010145"/>
    </source>
</evidence>
<feature type="transmembrane region" description="Helical" evidence="8">
    <location>
        <begin position="200"/>
        <end position="220"/>
    </location>
</feature>
<evidence type="ECO:0000256" key="4">
    <source>
        <dbReference type="ARBA" id="ARBA00022475"/>
    </source>
</evidence>
<dbReference type="PANTHER" id="PTHR36838">
    <property type="entry name" value="AUXIN EFFLUX CARRIER FAMILY PROTEIN"/>
    <property type="match status" value="1"/>
</dbReference>
<comment type="similarity">
    <text evidence="2">Belongs to the auxin efflux carrier (TC 2.A.69) family.</text>
</comment>
<reference evidence="10" key="1">
    <citation type="journal article" date="2019" name="Int. J. Syst. Evol. Microbiol.">
        <title>The Global Catalogue of Microorganisms (GCM) 10K type strain sequencing project: providing services to taxonomists for standard genome sequencing and annotation.</title>
        <authorList>
            <consortium name="The Broad Institute Genomics Platform"/>
            <consortium name="The Broad Institute Genome Sequencing Center for Infectious Disease"/>
            <person name="Wu L."/>
            <person name="Ma J."/>
        </authorList>
    </citation>
    <scope>NUCLEOTIDE SEQUENCE [LARGE SCALE GENOMIC DNA]</scope>
    <source>
        <strain evidence="10">JCM 1405</strain>
    </source>
</reference>
<gene>
    <name evidence="9" type="ORF">GCM10008905_22790</name>
</gene>
<keyword evidence="7 8" id="KW-0472">Membrane</keyword>
<evidence type="ECO:0000256" key="8">
    <source>
        <dbReference type="SAM" id="Phobius"/>
    </source>
</evidence>
<dbReference type="Pfam" id="PF03547">
    <property type="entry name" value="Mem_trans"/>
    <property type="match status" value="1"/>
</dbReference>
<organism evidence="9 10">
    <name type="scientific">Clostridium malenominatum</name>
    <dbReference type="NCBI Taxonomy" id="1539"/>
    <lineage>
        <taxon>Bacteria</taxon>
        <taxon>Bacillati</taxon>
        <taxon>Bacillota</taxon>
        <taxon>Clostridia</taxon>
        <taxon>Eubacteriales</taxon>
        <taxon>Clostridiaceae</taxon>
        <taxon>Clostridium</taxon>
    </lineage>
</organism>
<keyword evidence="3" id="KW-0813">Transport</keyword>
<evidence type="ECO:0000256" key="3">
    <source>
        <dbReference type="ARBA" id="ARBA00022448"/>
    </source>
</evidence>
<dbReference type="InterPro" id="IPR038770">
    <property type="entry name" value="Na+/solute_symporter_sf"/>
</dbReference>
<keyword evidence="6 8" id="KW-1133">Transmembrane helix</keyword>
<keyword evidence="10" id="KW-1185">Reference proteome</keyword>
<feature type="transmembrane region" description="Helical" evidence="8">
    <location>
        <begin position="100"/>
        <end position="123"/>
    </location>
</feature>
<evidence type="ECO:0000256" key="7">
    <source>
        <dbReference type="ARBA" id="ARBA00023136"/>
    </source>
</evidence>
<feature type="transmembrane region" description="Helical" evidence="8">
    <location>
        <begin position="169"/>
        <end position="188"/>
    </location>
</feature>
<dbReference type="InterPro" id="IPR004776">
    <property type="entry name" value="Mem_transp_PIN-like"/>
</dbReference>
<comment type="subcellular location">
    <subcellularLocation>
        <location evidence="1">Cell membrane</location>
        <topology evidence="1">Multi-pass membrane protein</topology>
    </subcellularLocation>
</comment>
<dbReference type="Gene3D" id="1.20.1530.20">
    <property type="match status" value="1"/>
</dbReference>
<dbReference type="Proteomes" id="UP001500339">
    <property type="component" value="Unassembled WGS sequence"/>
</dbReference>
<keyword evidence="4" id="KW-1003">Cell membrane</keyword>
<sequence length="313" mass="34848">MSLFNAFGSVFSIVIMIMIGYALTHNKWLDDNNAKLFAKIVVNIALPTLMITNLMSNFDKEKLLVLGKGLFVPFTSIALAYVIGKVTCYLLKVPKGRRGIFLSIFFVSNTIFIGLPVNLALFGEESVPYVLLYYIANTTFFWTIGVYEITKDSSTEPSSIFSKNSLKRILSPPFLGFVLAVALILLNVTLPKFILDTCKYLGNLTTPLSMMFIGHTIYSVDLSKVKFTKEMFVLLLGRFVISPLLVLLLTYPFPLPSSLMRSVFIVQAAMPAMTNTAIIGKAYDSDYEYAAVMITITTILSLIIIPIYKLLLA</sequence>
<feature type="transmembrane region" description="Helical" evidence="8">
    <location>
        <begin position="287"/>
        <end position="308"/>
    </location>
</feature>
<proteinExistence type="inferred from homology"/>
<feature type="transmembrane region" description="Helical" evidence="8">
    <location>
        <begin position="6"/>
        <end position="24"/>
    </location>
</feature>
<evidence type="ECO:0000256" key="1">
    <source>
        <dbReference type="ARBA" id="ARBA00004651"/>
    </source>
</evidence>
<feature type="transmembrane region" description="Helical" evidence="8">
    <location>
        <begin position="36"/>
        <end position="58"/>
    </location>
</feature>
<feature type="transmembrane region" description="Helical" evidence="8">
    <location>
        <begin position="129"/>
        <end position="149"/>
    </location>
</feature>